<feature type="transmembrane region" description="Helical" evidence="1">
    <location>
        <begin position="161"/>
        <end position="183"/>
    </location>
</feature>
<dbReference type="HOGENOM" id="CLU_079270_4_0_2"/>
<keyword evidence="1" id="KW-0472">Membrane</keyword>
<dbReference type="OrthoDB" id="384484at2157"/>
<evidence type="ECO:0000313" key="3">
    <source>
        <dbReference type="Proteomes" id="UP000001106"/>
    </source>
</evidence>
<feature type="transmembrane region" description="Helical" evidence="1">
    <location>
        <begin position="189"/>
        <end position="211"/>
    </location>
</feature>
<evidence type="ECO:0000313" key="2">
    <source>
        <dbReference type="EMBL" id="ABR56691.1"/>
    </source>
</evidence>
<sequence length="232" mass="26190">MISESFKYMFNDENWKKKLAIGGIIGAIPILNLALYGYMIDTIKLVLGGVEDKSPEFNIVNQFIEGIIGIVIISIYIIIPISLLIIGYVFLGGSFLLILDDKTAGLGVMMMLIFILFLILYMLCSILFALIIPIALSHYVNTGKLSSIFEFKTLFSILKKTWLDILIFYIILTIAIVILEVIIYMVALIFAMTVILIPVAIWIFGMLMYYITTVSGYFYGKIYLKGVNELNK</sequence>
<dbReference type="KEGG" id="mae:Maeo_1114"/>
<dbReference type="RefSeq" id="WP_011973823.1">
    <property type="nucleotide sequence ID" value="NC_009635.1"/>
</dbReference>
<dbReference type="EMBL" id="CP000743">
    <property type="protein sequence ID" value="ABR56691.1"/>
    <property type="molecule type" value="Genomic_DNA"/>
</dbReference>
<feature type="transmembrane region" description="Helical" evidence="1">
    <location>
        <begin position="20"/>
        <end position="39"/>
    </location>
</feature>
<dbReference type="InterPro" id="IPR025098">
    <property type="entry name" value="DUF4013"/>
</dbReference>
<reference evidence="2" key="1">
    <citation type="submission" date="2007-06" db="EMBL/GenBank/DDBJ databases">
        <title>Complete sequence of Methanococcus aeolicus Nankai-3.</title>
        <authorList>
            <consortium name="US DOE Joint Genome Institute"/>
            <person name="Copeland A."/>
            <person name="Lucas S."/>
            <person name="Lapidus A."/>
            <person name="Barry K."/>
            <person name="Glavina del Rio T."/>
            <person name="Dalin E."/>
            <person name="Tice H."/>
            <person name="Pitluck S."/>
            <person name="Chain P."/>
            <person name="Malfatti S."/>
            <person name="Shin M."/>
            <person name="Vergez L."/>
            <person name="Schmutz J."/>
            <person name="Larimer F."/>
            <person name="Land M."/>
            <person name="Hauser L."/>
            <person name="Kyrpides N."/>
            <person name="Lykidis A."/>
            <person name="Sieprawska-Lupa M."/>
            <person name="Whitman W.B."/>
            <person name="Richardson P."/>
        </authorList>
    </citation>
    <scope>NUCLEOTIDE SEQUENCE [LARGE SCALE GENOMIC DNA]</scope>
    <source>
        <strain evidence="2">Nankai-3</strain>
    </source>
</reference>
<proteinExistence type="predicted"/>
<dbReference type="Pfam" id="PF13197">
    <property type="entry name" value="DUF4013"/>
    <property type="match status" value="1"/>
</dbReference>
<keyword evidence="1" id="KW-1133">Transmembrane helix</keyword>
<gene>
    <name evidence="2" type="ordered locus">Maeo_1114</name>
</gene>
<dbReference type="STRING" id="419665.Maeo_1114"/>
<dbReference type="eggNOG" id="arCOG02879">
    <property type="taxonomic scope" value="Archaea"/>
</dbReference>
<protein>
    <recommendedName>
        <fullName evidence="4">DUF4013 domain-containing protein</fullName>
    </recommendedName>
</protein>
<dbReference type="GeneID" id="5327120"/>
<organism evidence="2 3">
    <name type="scientific">Methanococcus aeolicus (strain ATCC BAA-1280 / DSM 17508 / OCM 812 / Nankai-3)</name>
    <dbReference type="NCBI Taxonomy" id="419665"/>
    <lineage>
        <taxon>Archaea</taxon>
        <taxon>Methanobacteriati</taxon>
        <taxon>Methanobacteriota</taxon>
        <taxon>Methanomada group</taxon>
        <taxon>Methanococci</taxon>
        <taxon>Methanococcales</taxon>
        <taxon>Methanococcaceae</taxon>
        <taxon>Methanococcus</taxon>
    </lineage>
</organism>
<feature type="transmembrane region" description="Helical" evidence="1">
    <location>
        <begin position="59"/>
        <end position="78"/>
    </location>
</feature>
<name>A6UW19_META3</name>
<dbReference type="Proteomes" id="UP000001106">
    <property type="component" value="Chromosome"/>
</dbReference>
<evidence type="ECO:0000256" key="1">
    <source>
        <dbReference type="SAM" id="Phobius"/>
    </source>
</evidence>
<keyword evidence="1" id="KW-0812">Transmembrane</keyword>
<evidence type="ECO:0008006" key="4">
    <source>
        <dbReference type="Google" id="ProtNLM"/>
    </source>
</evidence>
<accession>A6UW19</accession>
<dbReference type="AlphaFoldDB" id="A6UW19"/>
<keyword evidence="3" id="KW-1185">Reference proteome</keyword>
<feature type="transmembrane region" description="Helical" evidence="1">
    <location>
        <begin position="111"/>
        <end position="140"/>
    </location>
</feature>